<dbReference type="EMBL" id="UINC01185414">
    <property type="protein sequence ID" value="SVD97102.1"/>
    <property type="molecule type" value="Genomic_DNA"/>
</dbReference>
<accession>A0A382ZNQ0</accession>
<dbReference type="AlphaFoldDB" id="A0A382ZNQ0"/>
<reference evidence="1" key="1">
    <citation type="submission" date="2018-05" db="EMBL/GenBank/DDBJ databases">
        <authorList>
            <person name="Lanie J.A."/>
            <person name="Ng W.-L."/>
            <person name="Kazmierczak K.M."/>
            <person name="Andrzejewski T.M."/>
            <person name="Davidsen T.M."/>
            <person name="Wayne K.J."/>
            <person name="Tettelin H."/>
            <person name="Glass J.I."/>
            <person name="Rusch D."/>
            <person name="Podicherti R."/>
            <person name="Tsui H.-C.T."/>
            <person name="Winkler M.E."/>
        </authorList>
    </citation>
    <scope>NUCLEOTIDE SEQUENCE</scope>
</reference>
<name>A0A382ZNQ0_9ZZZZ</name>
<evidence type="ECO:0000313" key="1">
    <source>
        <dbReference type="EMBL" id="SVD97102.1"/>
    </source>
</evidence>
<gene>
    <name evidence="1" type="ORF">METZ01_LOCUS449956</name>
</gene>
<proteinExistence type="predicted"/>
<sequence length="67" mass="7267">MFAPVLATFARTFPRNYGEVSASDGCTVKVAILGDAGTSWLLVFHGSPWTLYQDDILCSPNSEITID</sequence>
<protein>
    <submittedName>
        <fullName evidence="1">Uncharacterized protein</fullName>
    </submittedName>
</protein>
<organism evidence="1">
    <name type="scientific">marine metagenome</name>
    <dbReference type="NCBI Taxonomy" id="408172"/>
    <lineage>
        <taxon>unclassified sequences</taxon>
        <taxon>metagenomes</taxon>
        <taxon>ecological metagenomes</taxon>
    </lineage>
</organism>